<evidence type="ECO:0000256" key="9">
    <source>
        <dbReference type="ARBA" id="ARBA00022927"/>
    </source>
</evidence>
<keyword evidence="8" id="KW-0677">Repeat</keyword>
<reference evidence="14 15" key="1">
    <citation type="submission" date="2022-05" db="EMBL/GenBank/DDBJ databases">
        <title>Novel Pseudomonas spp. Isolated from a Rainbow Trout Aquaculture Facility.</title>
        <authorList>
            <person name="Testerman T."/>
            <person name="Graf J."/>
        </authorList>
    </citation>
    <scope>NUCLEOTIDE SEQUENCE [LARGE SCALE GENOMIC DNA]</scope>
    <source>
        <strain evidence="14 15">ID681</strain>
    </source>
</reference>
<keyword evidence="12" id="KW-0732">Signal</keyword>
<dbReference type="SUPFAM" id="SSF74653">
    <property type="entry name" value="TolA/TonB C-terminal domain"/>
    <property type="match status" value="1"/>
</dbReference>
<organism evidence="14 15">
    <name type="scientific">Pseudomonas fontis</name>
    <dbReference type="NCBI Taxonomy" id="2942633"/>
    <lineage>
        <taxon>Bacteria</taxon>
        <taxon>Pseudomonadati</taxon>
        <taxon>Pseudomonadota</taxon>
        <taxon>Gammaproteobacteria</taxon>
        <taxon>Pseudomonadales</taxon>
        <taxon>Pseudomonadaceae</taxon>
        <taxon>Pseudomonas</taxon>
    </lineage>
</organism>
<dbReference type="RefSeq" id="WP_273909847.1">
    <property type="nucleotide sequence ID" value="NZ_JAMDGX010000020.1"/>
</dbReference>
<keyword evidence="9" id="KW-0653">Protein transport</keyword>
<evidence type="ECO:0000256" key="11">
    <source>
        <dbReference type="ARBA" id="ARBA00023136"/>
    </source>
</evidence>
<dbReference type="PROSITE" id="PS52015">
    <property type="entry name" value="TONB_CTD"/>
    <property type="match status" value="1"/>
</dbReference>
<dbReference type="Gene3D" id="3.30.1150.10">
    <property type="match status" value="1"/>
</dbReference>
<keyword evidence="11" id="KW-0472">Membrane</keyword>
<feature type="signal peptide" evidence="12">
    <location>
        <begin position="1"/>
        <end position="17"/>
    </location>
</feature>
<feature type="domain" description="TonB C-terminal" evidence="13">
    <location>
        <begin position="17"/>
        <end position="114"/>
    </location>
</feature>
<dbReference type="InterPro" id="IPR051045">
    <property type="entry name" value="TonB-dependent_transducer"/>
</dbReference>
<sequence>MKRLVVVGMLWSSLAGAQDWAAMTAQNPQPVYPRELSAMGIEGQAKVQFLVWGRDGSVSDVKVLSSDHPLFAQAAEAAIKQWHYKPWKMSQSETYGQELTAPFIFKLDEQQRLRLMYAQAQVLLINCAQFAEEAQAYRQAHVGQPMGLMPTVALSVGMLAKGKAQEHAGAKASFAQALPQIEQTCAEDPQWKYVDAWPGPLRAKALGA</sequence>
<dbReference type="PANTHER" id="PTHR33446:SF8">
    <property type="entry name" value="PROTEIN TONB"/>
    <property type="match status" value="1"/>
</dbReference>
<dbReference type="Proteomes" id="UP001148203">
    <property type="component" value="Unassembled WGS sequence"/>
</dbReference>
<accession>A0ABT5NRL8</accession>
<evidence type="ECO:0000256" key="7">
    <source>
        <dbReference type="ARBA" id="ARBA00022692"/>
    </source>
</evidence>
<keyword evidence="4" id="KW-0813">Transport</keyword>
<evidence type="ECO:0000256" key="6">
    <source>
        <dbReference type="ARBA" id="ARBA00022519"/>
    </source>
</evidence>
<comment type="caution">
    <text evidence="14">The sequence shown here is derived from an EMBL/GenBank/DDBJ whole genome shotgun (WGS) entry which is preliminary data.</text>
</comment>
<dbReference type="NCBIfam" id="TIGR01352">
    <property type="entry name" value="tonB_Cterm"/>
    <property type="match status" value="1"/>
</dbReference>
<feature type="chain" id="PRO_5046825277" description="Protein TonB" evidence="12">
    <location>
        <begin position="18"/>
        <end position="208"/>
    </location>
</feature>
<evidence type="ECO:0000256" key="5">
    <source>
        <dbReference type="ARBA" id="ARBA00022475"/>
    </source>
</evidence>
<evidence type="ECO:0000256" key="4">
    <source>
        <dbReference type="ARBA" id="ARBA00022448"/>
    </source>
</evidence>
<dbReference type="InterPro" id="IPR006260">
    <property type="entry name" value="TonB/TolA_C"/>
</dbReference>
<protein>
    <recommendedName>
        <fullName evidence="3">Protein TonB</fullName>
    </recommendedName>
</protein>
<proteinExistence type="inferred from homology"/>
<keyword evidence="10" id="KW-1133">Transmembrane helix</keyword>
<keyword evidence="6" id="KW-0997">Cell inner membrane</keyword>
<evidence type="ECO:0000259" key="13">
    <source>
        <dbReference type="PROSITE" id="PS52015"/>
    </source>
</evidence>
<evidence type="ECO:0000256" key="12">
    <source>
        <dbReference type="SAM" id="SignalP"/>
    </source>
</evidence>
<evidence type="ECO:0000256" key="2">
    <source>
        <dbReference type="ARBA" id="ARBA00006555"/>
    </source>
</evidence>
<dbReference type="InterPro" id="IPR037682">
    <property type="entry name" value="TonB_C"/>
</dbReference>
<evidence type="ECO:0000256" key="10">
    <source>
        <dbReference type="ARBA" id="ARBA00022989"/>
    </source>
</evidence>
<keyword evidence="15" id="KW-1185">Reference proteome</keyword>
<comment type="subcellular location">
    <subcellularLocation>
        <location evidence="1">Cell inner membrane</location>
        <topology evidence="1">Single-pass membrane protein</topology>
        <orientation evidence="1">Periplasmic side</orientation>
    </subcellularLocation>
</comment>
<dbReference type="EMBL" id="JAMDGY010000024">
    <property type="protein sequence ID" value="MDD0990820.1"/>
    <property type="molecule type" value="Genomic_DNA"/>
</dbReference>
<evidence type="ECO:0000256" key="3">
    <source>
        <dbReference type="ARBA" id="ARBA00022362"/>
    </source>
</evidence>
<dbReference type="Pfam" id="PF03544">
    <property type="entry name" value="TonB_C"/>
    <property type="match status" value="1"/>
</dbReference>
<keyword evidence="7" id="KW-0812">Transmembrane</keyword>
<gene>
    <name evidence="14" type="ORF">M5G11_09765</name>
</gene>
<evidence type="ECO:0000256" key="1">
    <source>
        <dbReference type="ARBA" id="ARBA00004383"/>
    </source>
</evidence>
<comment type="similarity">
    <text evidence="2">Belongs to the TonB family.</text>
</comment>
<dbReference type="PANTHER" id="PTHR33446">
    <property type="entry name" value="PROTEIN TONB-RELATED"/>
    <property type="match status" value="1"/>
</dbReference>
<name>A0ABT5NRL8_9PSED</name>
<evidence type="ECO:0000313" key="14">
    <source>
        <dbReference type="EMBL" id="MDD0990820.1"/>
    </source>
</evidence>
<keyword evidence="5" id="KW-1003">Cell membrane</keyword>
<evidence type="ECO:0000256" key="8">
    <source>
        <dbReference type="ARBA" id="ARBA00022737"/>
    </source>
</evidence>
<evidence type="ECO:0000313" key="15">
    <source>
        <dbReference type="Proteomes" id="UP001148203"/>
    </source>
</evidence>